<reference evidence="1" key="2">
    <citation type="journal article" date="2023" name="Int. J. Mol. Sci.">
        <title>De Novo Assembly and Annotation of 11 Diverse Shrub Willow (Salix) Genomes Reveals Novel Gene Organization in Sex-Linked Regions.</title>
        <authorList>
            <person name="Hyden B."/>
            <person name="Feng K."/>
            <person name="Yates T.B."/>
            <person name="Jawdy S."/>
            <person name="Cereghino C."/>
            <person name="Smart L.B."/>
            <person name="Muchero W."/>
        </authorList>
    </citation>
    <scope>NUCLEOTIDE SEQUENCE</scope>
    <source>
        <tissue evidence="1">Shoot tip</tissue>
    </source>
</reference>
<dbReference type="Proteomes" id="UP001151752">
    <property type="component" value="Chromosome 11"/>
</dbReference>
<sequence>MQQSSFNPEGEKKSYYLKEFTRTKAISLRTQGYTVQFCILNLKNCTLSTSLDCLDLSCNVCAYPVFCLFHFLVPF</sequence>
<accession>A0A9Q0UFG2</accession>
<comment type="caution">
    <text evidence="1">The sequence shown here is derived from an EMBL/GenBank/DDBJ whole genome shotgun (WGS) entry which is preliminary data.</text>
</comment>
<reference evidence="1" key="1">
    <citation type="submission" date="2022-11" db="EMBL/GenBank/DDBJ databases">
        <authorList>
            <person name="Hyden B.L."/>
            <person name="Feng K."/>
            <person name="Yates T."/>
            <person name="Jawdy S."/>
            <person name="Smart L.B."/>
            <person name="Muchero W."/>
        </authorList>
    </citation>
    <scope>NUCLEOTIDE SEQUENCE</scope>
    <source>
        <tissue evidence="1">Shoot tip</tissue>
    </source>
</reference>
<organism evidence="1 2">
    <name type="scientific">Salix koriyanagi</name>
    <dbReference type="NCBI Taxonomy" id="2511006"/>
    <lineage>
        <taxon>Eukaryota</taxon>
        <taxon>Viridiplantae</taxon>
        <taxon>Streptophyta</taxon>
        <taxon>Embryophyta</taxon>
        <taxon>Tracheophyta</taxon>
        <taxon>Spermatophyta</taxon>
        <taxon>Magnoliopsida</taxon>
        <taxon>eudicotyledons</taxon>
        <taxon>Gunneridae</taxon>
        <taxon>Pentapetalae</taxon>
        <taxon>rosids</taxon>
        <taxon>fabids</taxon>
        <taxon>Malpighiales</taxon>
        <taxon>Salicaceae</taxon>
        <taxon>Saliceae</taxon>
        <taxon>Salix</taxon>
    </lineage>
</organism>
<name>A0A9Q0UFG2_9ROSI</name>
<protein>
    <submittedName>
        <fullName evidence="1">Uncharacterized protein</fullName>
    </submittedName>
</protein>
<proteinExistence type="predicted"/>
<gene>
    <name evidence="1" type="ORF">OIU74_006873</name>
</gene>
<dbReference type="AlphaFoldDB" id="A0A9Q0UFG2"/>
<evidence type="ECO:0000313" key="2">
    <source>
        <dbReference type="Proteomes" id="UP001151752"/>
    </source>
</evidence>
<dbReference type="EMBL" id="JAPFFM010000012">
    <property type="protein sequence ID" value="KAJ6728873.1"/>
    <property type="molecule type" value="Genomic_DNA"/>
</dbReference>
<keyword evidence="2" id="KW-1185">Reference proteome</keyword>
<evidence type="ECO:0000313" key="1">
    <source>
        <dbReference type="EMBL" id="KAJ6728873.1"/>
    </source>
</evidence>